<evidence type="ECO:0000313" key="4">
    <source>
        <dbReference type="Proteomes" id="UP000198571"/>
    </source>
</evidence>
<dbReference type="Proteomes" id="UP000198571">
    <property type="component" value="Unassembled WGS sequence"/>
</dbReference>
<dbReference type="RefSeq" id="WP_093050447.1">
    <property type="nucleotide sequence ID" value="NZ_FOGT01000006.1"/>
</dbReference>
<evidence type="ECO:0000313" key="3">
    <source>
        <dbReference type="EMBL" id="SER99151.1"/>
    </source>
</evidence>
<dbReference type="EMBL" id="FOGT01000006">
    <property type="protein sequence ID" value="SER99151.1"/>
    <property type="molecule type" value="Genomic_DNA"/>
</dbReference>
<gene>
    <name evidence="3" type="ORF">SAMN05518684_10611</name>
</gene>
<proteinExistence type="predicted"/>
<dbReference type="SUPFAM" id="SSF53756">
    <property type="entry name" value="UDP-Glycosyltransferase/glycogen phosphorylase"/>
    <property type="match status" value="1"/>
</dbReference>
<dbReference type="AlphaFoldDB" id="A0A1H9TPZ5"/>
<feature type="domain" description="Glycosyltransferase subfamily 4-like N-terminal" evidence="2">
    <location>
        <begin position="17"/>
        <end position="174"/>
    </location>
</feature>
<dbReference type="PANTHER" id="PTHR45947">
    <property type="entry name" value="SULFOQUINOVOSYL TRANSFERASE SQD2"/>
    <property type="match status" value="1"/>
</dbReference>
<dbReference type="STRING" id="1601833.SAMN05518684_10611"/>
<dbReference type="Pfam" id="PF00534">
    <property type="entry name" value="Glycos_transf_1"/>
    <property type="match status" value="1"/>
</dbReference>
<evidence type="ECO:0000259" key="2">
    <source>
        <dbReference type="Pfam" id="PF13439"/>
    </source>
</evidence>
<name>A0A1H9TPZ5_9BACI</name>
<dbReference type="GO" id="GO:0016757">
    <property type="term" value="F:glycosyltransferase activity"/>
    <property type="evidence" value="ECO:0007669"/>
    <property type="project" value="InterPro"/>
</dbReference>
<dbReference type="PANTHER" id="PTHR45947:SF14">
    <property type="entry name" value="SLL1723 PROTEIN"/>
    <property type="match status" value="1"/>
</dbReference>
<keyword evidence="3" id="KW-0808">Transferase</keyword>
<dbReference type="OrthoDB" id="9804196at2"/>
<dbReference type="CDD" id="cd03812">
    <property type="entry name" value="GT4_CapH-like"/>
    <property type="match status" value="1"/>
</dbReference>
<dbReference type="Pfam" id="PF13439">
    <property type="entry name" value="Glyco_transf_4"/>
    <property type="match status" value="1"/>
</dbReference>
<sequence>MGDPIRVLHAVVNMNRGGAETLLMNLYRNIDREKVQFDFLTCKEGDFDREITEMGGIIHRIPYVTKKGHFGYVKALNHFFSTHKEYVIVHSHMDKMSGIVLREAQKNNIPIRIAHSHNTSSEGGTAARLYKWYAGRTVLSSATHLLACSHAAANWLFKGKVDQAVILKNGIEADKYRFCSKARQRIRKELGLTDQRIIGHVGRFNHQKNHTFLIDIFAKLHQSMPETRLVLAGDGPLKPKIEQKVKNLNLEKKVIFTGVRSDIHHLLQAFDLFLFPSLHEGLPVTLIEAQGAGLPCVISDEITKEADMGMGLMSYVPLGSTERWIEEIKKAVNLPKEREGANRFLTEKGYDIKTSAAWTQGFYTAI</sequence>
<dbReference type="InterPro" id="IPR028098">
    <property type="entry name" value="Glyco_trans_4-like_N"/>
</dbReference>
<keyword evidence="4" id="KW-1185">Reference proteome</keyword>
<organism evidence="3 4">
    <name type="scientific">Salipaludibacillus aurantiacus</name>
    <dbReference type="NCBI Taxonomy" id="1601833"/>
    <lineage>
        <taxon>Bacteria</taxon>
        <taxon>Bacillati</taxon>
        <taxon>Bacillota</taxon>
        <taxon>Bacilli</taxon>
        <taxon>Bacillales</taxon>
        <taxon>Bacillaceae</taxon>
    </lineage>
</organism>
<dbReference type="Gene3D" id="3.40.50.2000">
    <property type="entry name" value="Glycogen Phosphorylase B"/>
    <property type="match status" value="2"/>
</dbReference>
<dbReference type="InterPro" id="IPR001296">
    <property type="entry name" value="Glyco_trans_1"/>
</dbReference>
<dbReference type="InterPro" id="IPR050194">
    <property type="entry name" value="Glycosyltransferase_grp1"/>
</dbReference>
<protein>
    <submittedName>
        <fullName evidence="3">Glycosyltransferase involved in cell wall bisynthesis</fullName>
    </submittedName>
</protein>
<feature type="domain" description="Glycosyl transferase family 1" evidence="1">
    <location>
        <begin position="183"/>
        <end position="303"/>
    </location>
</feature>
<reference evidence="4" key="1">
    <citation type="submission" date="2016-10" db="EMBL/GenBank/DDBJ databases">
        <authorList>
            <person name="Varghese N."/>
            <person name="Submissions S."/>
        </authorList>
    </citation>
    <scope>NUCLEOTIDE SEQUENCE [LARGE SCALE GENOMIC DNA]</scope>
    <source>
        <strain evidence="4">S9</strain>
    </source>
</reference>
<evidence type="ECO:0000259" key="1">
    <source>
        <dbReference type="Pfam" id="PF00534"/>
    </source>
</evidence>
<accession>A0A1H9TPZ5</accession>